<dbReference type="AlphaFoldDB" id="A0A553CNX4"/>
<name>A0A553CNX4_9FLAO</name>
<keyword evidence="2" id="KW-1185">Reference proteome</keyword>
<evidence type="ECO:0000313" key="1">
    <source>
        <dbReference type="EMBL" id="TRX22278.1"/>
    </source>
</evidence>
<dbReference type="Proteomes" id="UP000318585">
    <property type="component" value="Unassembled WGS sequence"/>
</dbReference>
<dbReference type="EMBL" id="VJZR01000003">
    <property type="protein sequence ID" value="TRX22278.1"/>
    <property type="molecule type" value="Genomic_DNA"/>
</dbReference>
<evidence type="ECO:0000313" key="2">
    <source>
        <dbReference type="Proteomes" id="UP000318585"/>
    </source>
</evidence>
<reference evidence="1 2" key="1">
    <citation type="submission" date="2019-07" db="EMBL/GenBank/DDBJ databases">
        <title>Novel species of Flavobacterium.</title>
        <authorList>
            <person name="Liu Q."/>
            <person name="Xin Y.-H."/>
        </authorList>
    </citation>
    <scope>NUCLEOTIDE SEQUENCE [LARGE SCALE GENOMIC DNA]</scope>
    <source>
        <strain evidence="1 2">LB3P56</strain>
    </source>
</reference>
<accession>A0A553CNX4</accession>
<dbReference type="OrthoDB" id="7432683at2"/>
<evidence type="ECO:0008006" key="3">
    <source>
        <dbReference type="Google" id="ProtNLM"/>
    </source>
</evidence>
<comment type="caution">
    <text evidence="1">The sequence shown here is derived from an EMBL/GenBank/DDBJ whole genome shotgun (WGS) entry which is preliminary data.</text>
</comment>
<gene>
    <name evidence="1" type="ORF">FNW17_06310</name>
</gene>
<dbReference type="SUPFAM" id="SSF56935">
    <property type="entry name" value="Porins"/>
    <property type="match status" value="1"/>
</dbReference>
<proteinExistence type="predicted"/>
<protein>
    <recommendedName>
        <fullName evidence="3">TonB-dependent receptor plug domain-containing protein</fullName>
    </recommendedName>
</protein>
<sequence>MKGQSKINIALLEESNNLKELVIIGYGTQRKVAVTGSVASINGSTLGDVWSSNIPQTLQGSLAGVEIAQT</sequence>
<dbReference type="RefSeq" id="WP_143389792.1">
    <property type="nucleotide sequence ID" value="NZ_VJZQ01000005.1"/>
</dbReference>
<organism evidence="1 2">
    <name type="scientific">Flavobacterium franklandianum</name>
    <dbReference type="NCBI Taxonomy" id="2594430"/>
    <lineage>
        <taxon>Bacteria</taxon>
        <taxon>Pseudomonadati</taxon>
        <taxon>Bacteroidota</taxon>
        <taxon>Flavobacteriia</taxon>
        <taxon>Flavobacteriales</taxon>
        <taxon>Flavobacteriaceae</taxon>
        <taxon>Flavobacterium</taxon>
    </lineage>
</organism>